<gene>
    <name evidence="5" type="ORF">NEZAVI_LOCUS3090</name>
</gene>
<dbReference type="SMART" id="SM00137">
    <property type="entry name" value="MAM"/>
    <property type="match status" value="1"/>
</dbReference>
<dbReference type="InterPro" id="IPR024079">
    <property type="entry name" value="MetalloPept_cat_dom_sf"/>
</dbReference>
<dbReference type="GO" id="GO:0006508">
    <property type="term" value="P:proteolysis"/>
    <property type="evidence" value="ECO:0007669"/>
    <property type="project" value="InterPro"/>
</dbReference>
<dbReference type="GO" id="GO:0004222">
    <property type="term" value="F:metalloendopeptidase activity"/>
    <property type="evidence" value="ECO:0007669"/>
    <property type="project" value="InterPro"/>
</dbReference>
<dbReference type="OrthoDB" id="431034at2759"/>
<sequence>MMYDEYAFSKDGKSPTIETKSKALIGPLWRKYQLSQSDIRRVRKLYKCDDKNPKNFTHQFKCDFTSHSCGFRNRGKAIWKWKFVRKNEAYMFAFTNDTSSRSQLLSVNFHPVIPKDDSKPQGCLSYSYFLRSSSMQLNQEVLSSATELGDGTTVKLWRSGNTGKWYRVQMNINLGKPYRLVFEMTPTGDGSSASLDNVEISVNKCESLRNEIYSKPEISIDENDWTLFEEELEKNGTYAFNITATDATVSANVSSLL</sequence>
<comment type="caution">
    <text evidence="2">Lacks conserved residue(s) required for the propagation of feature annotation.</text>
</comment>
<name>A0A9P0E983_NEZVI</name>
<dbReference type="PROSITE" id="PS50060">
    <property type="entry name" value="MAM_2"/>
    <property type="match status" value="1"/>
</dbReference>
<dbReference type="Gene3D" id="3.40.390.10">
    <property type="entry name" value="Collagenase (Catalytic Domain)"/>
    <property type="match status" value="1"/>
</dbReference>
<dbReference type="PROSITE" id="PS51864">
    <property type="entry name" value="ASTACIN"/>
    <property type="match status" value="1"/>
</dbReference>
<feature type="domain" description="Peptidase M12A" evidence="4">
    <location>
        <begin position="1"/>
        <end position="49"/>
    </location>
</feature>
<dbReference type="Gene3D" id="2.60.120.200">
    <property type="match status" value="1"/>
</dbReference>
<evidence type="ECO:0000256" key="1">
    <source>
        <dbReference type="ARBA" id="ARBA00001947"/>
    </source>
</evidence>
<feature type="domain" description="MAM" evidence="3">
    <location>
        <begin position="60"/>
        <end position="207"/>
    </location>
</feature>
<evidence type="ECO:0000313" key="5">
    <source>
        <dbReference type="EMBL" id="CAH1392228.1"/>
    </source>
</evidence>
<evidence type="ECO:0000256" key="2">
    <source>
        <dbReference type="PROSITE-ProRule" id="PRU01211"/>
    </source>
</evidence>
<evidence type="ECO:0000259" key="4">
    <source>
        <dbReference type="PROSITE" id="PS51864"/>
    </source>
</evidence>
<organism evidence="5 6">
    <name type="scientific">Nezara viridula</name>
    <name type="common">Southern green stink bug</name>
    <name type="synonym">Cimex viridulus</name>
    <dbReference type="NCBI Taxonomy" id="85310"/>
    <lineage>
        <taxon>Eukaryota</taxon>
        <taxon>Metazoa</taxon>
        <taxon>Ecdysozoa</taxon>
        <taxon>Arthropoda</taxon>
        <taxon>Hexapoda</taxon>
        <taxon>Insecta</taxon>
        <taxon>Pterygota</taxon>
        <taxon>Neoptera</taxon>
        <taxon>Paraneoptera</taxon>
        <taxon>Hemiptera</taxon>
        <taxon>Heteroptera</taxon>
        <taxon>Panheteroptera</taxon>
        <taxon>Pentatomomorpha</taxon>
        <taxon>Pentatomoidea</taxon>
        <taxon>Pentatomidae</taxon>
        <taxon>Pentatominae</taxon>
        <taxon>Nezara</taxon>
    </lineage>
</organism>
<dbReference type="AlphaFoldDB" id="A0A9P0E983"/>
<dbReference type="EMBL" id="OV725077">
    <property type="protein sequence ID" value="CAH1392228.1"/>
    <property type="molecule type" value="Genomic_DNA"/>
</dbReference>
<accession>A0A9P0E983</accession>
<protein>
    <submittedName>
        <fullName evidence="5">Uncharacterized protein</fullName>
    </submittedName>
</protein>
<dbReference type="GO" id="GO:0016020">
    <property type="term" value="C:membrane"/>
    <property type="evidence" value="ECO:0007669"/>
    <property type="project" value="InterPro"/>
</dbReference>
<dbReference type="InterPro" id="IPR000998">
    <property type="entry name" value="MAM_dom"/>
</dbReference>
<dbReference type="Proteomes" id="UP001152798">
    <property type="component" value="Chromosome 1"/>
</dbReference>
<evidence type="ECO:0000313" key="6">
    <source>
        <dbReference type="Proteomes" id="UP001152798"/>
    </source>
</evidence>
<reference evidence="5" key="1">
    <citation type="submission" date="2022-01" db="EMBL/GenBank/DDBJ databases">
        <authorList>
            <person name="King R."/>
        </authorList>
    </citation>
    <scope>NUCLEOTIDE SEQUENCE</scope>
</reference>
<comment type="cofactor">
    <cofactor evidence="1">
        <name>Zn(2+)</name>
        <dbReference type="ChEBI" id="CHEBI:29105"/>
    </cofactor>
</comment>
<dbReference type="Pfam" id="PF00629">
    <property type="entry name" value="MAM"/>
    <property type="match status" value="1"/>
</dbReference>
<dbReference type="InterPro" id="IPR001506">
    <property type="entry name" value="Peptidase_M12A"/>
</dbReference>
<dbReference type="InterPro" id="IPR013320">
    <property type="entry name" value="ConA-like_dom_sf"/>
</dbReference>
<evidence type="ECO:0000259" key="3">
    <source>
        <dbReference type="PROSITE" id="PS50060"/>
    </source>
</evidence>
<proteinExistence type="predicted"/>
<keyword evidence="6" id="KW-1185">Reference proteome</keyword>
<dbReference type="SUPFAM" id="SSF49899">
    <property type="entry name" value="Concanavalin A-like lectins/glucanases"/>
    <property type="match status" value="1"/>
</dbReference>